<name>A0A804NYW0_MAIZE</name>
<dbReference type="Proteomes" id="UP000007305">
    <property type="component" value="Chromosome 4"/>
</dbReference>
<feature type="compositionally biased region" description="Low complexity" evidence="1">
    <location>
        <begin position="178"/>
        <end position="190"/>
    </location>
</feature>
<sequence length="319" mass="34672">MPLLQLVDSEKRRHDRANPDAAVPLRHFADGPEHPPKIPVDAGHLHHPPVLLAQPQRDDLPPEAAEQRRGALDVARRQRQHQAPEPGVGDAVLGELAPPGVEPHPEAAPGAHPDVVREPRQPRHLLQQRRRLGSRRAEPVPEDPPRGGLRQQQVRAVAAHREAVGERQAVGQHLHPTAAPRVVPQQPPRRVAGHDDAQELPPLEPRARLGEVDGAGARVDLDAVGEAEGARALPPLRRHRPRRLAAARARRDHAQAVVGVGHVELPRVGVELEAQRAPALVLAPRVLGAPAAVQPACTQLHTYSCSFSRNNDGYISRLT</sequence>
<feature type="compositionally biased region" description="Basic and acidic residues" evidence="1">
    <location>
        <begin position="135"/>
        <end position="145"/>
    </location>
</feature>
<organism evidence="2 3">
    <name type="scientific">Zea mays</name>
    <name type="common">Maize</name>
    <dbReference type="NCBI Taxonomy" id="4577"/>
    <lineage>
        <taxon>Eukaryota</taxon>
        <taxon>Viridiplantae</taxon>
        <taxon>Streptophyta</taxon>
        <taxon>Embryophyta</taxon>
        <taxon>Tracheophyta</taxon>
        <taxon>Spermatophyta</taxon>
        <taxon>Magnoliopsida</taxon>
        <taxon>Liliopsida</taxon>
        <taxon>Poales</taxon>
        <taxon>Poaceae</taxon>
        <taxon>PACMAD clade</taxon>
        <taxon>Panicoideae</taxon>
        <taxon>Andropogonodae</taxon>
        <taxon>Andropogoneae</taxon>
        <taxon>Tripsacinae</taxon>
        <taxon>Zea</taxon>
    </lineage>
</organism>
<dbReference type="Gramene" id="Zm00001eb196500_T001">
    <property type="protein sequence ID" value="Zm00001eb196500_P001"/>
    <property type="gene ID" value="Zm00001eb196500"/>
</dbReference>
<reference evidence="2" key="2">
    <citation type="submission" date="2019-07" db="EMBL/GenBank/DDBJ databases">
        <authorList>
            <person name="Seetharam A."/>
            <person name="Woodhouse M."/>
            <person name="Cannon E."/>
        </authorList>
    </citation>
    <scope>NUCLEOTIDE SEQUENCE [LARGE SCALE GENOMIC DNA]</scope>
    <source>
        <strain evidence="2">cv. B73</strain>
    </source>
</reference>
<evidence type="ECO:0000313" key="3">
    <source>
        <dbReference type="Proteomes" id="UP000007305"/>
    </source>
</evidence>
<protein>
    <submittedName>
        <fullName evidence="2">Uncharacterized protein</fullName>
    </submittedName>
</protein>
<feature type="region of interest" description="Disordered" evidence="1">
    <location>
        <begin position="173"/>
        <end position="208"/>
    </location>
</feature>
<feature type="compositionally biased region" description="Basic and acidic residues" evidence="1">
    <location>
        <begin position="56"/>
        <end position="76"/>
    </location>
</feature>
<keyword evidence="3" id="KW-1185">Reference proteome</keyword>
<feature type="compositionally biased region" description="Basic and acidic residues" evidence="1">
    <location>
        <begin position="27"/>
        <end position="36"/>
    </location>
</feature>
<dbReference type="EnsemblPlants" id="Zm00001eb196500_T001">
    <property type="protein sequence ID" value="Zm00001eb196500_P001"/>
    <property type="gene ID" value="Zm00001eb196500"/>
</dbReference>
<evidence type="ECO:0000313" key="2">
    <source>
        <dbReference type="EnsemblPlants" id="Zm00001eb196500_P001"/>
    </source>
</evidence>
<accession>A0A804NYW0</accession>
<feature type="compositionally biased region" description="Basic residues" evidence="1">
    <location>
        <begin position="122"/>
        <end position="134"/>
    </location>
</feature>
<feature type="compositionally biased region" description="Basic and acidic residues" evidence="1">
    <location>
        <begin position="8"/>
        <end position="18"/>
    </location>
</feature>
<dbReference type="InParanoid" id="A0A804NYW0"/>
<reference evidence="2" key="3">
    <citation type="submission" date="2021-05" db="UniProtKB">
        <authorList>
            <consortium name="EnsemblPlants"/>
        </authorList>
    </citation>
    <scope>IDENTIFICATION</scope>
    <source>
        <strain evidence="2">cv. B73</strain>
    </source>
</reference>
<evidence type="ECO:0000256" key="1">
    <source>
        <dbReference type="SAM" id="MobiDB-lite"/>
    </source>
</evidence>
<reference evidence="3" key="1">
    <citation type="journal article" date="2009" name="Science">
        <title>The B73 maize genome: complexity, diversity, and dynamics.</title>
        <authorList>
            <person name="Schnable P.S."/>
            <person name="Ware D."/>
            <person name="Fulton R.S."/>
            <person name="Stein J.C."/>
            <person name="Wei F."/>
            <person name="Pasternak S."/>
            <person name="Liang C."/>
            <person name="Zhang J."/>
            <person name="Fulton L."/>
            <person name="Graves T.A."/>
            <person name="Minx P."/>
            <person name="Reily A.D."/>
            <person name="Courtney L."/>
            <person name="Kruchowski S.S."/>
            <person name="Tomlinson C."/>
            <person name="Strong C."/>
            <person name="Delehaunty K."/>
            <person name="Fronick C."/>
            <person name="Courtney B."/>
            <person name="Rock S.M."/>
            <person name="Belter E."/>
            <person name="Du F."/>
            <person name="Kim K."/>
            <person name="Abbott R.M."/>
            <person name="Cotton M."/>
            <person name="Levy A."/>
            <person name="Marchetto P."/>
            <person name="Ochoa K."/>
            <person name="Jackson S.M."/>
            <person name="Gillam B."/>
            <person name="Chen W."/>
            <person name="Yan L."/>
            <person name="Higginbotham J."/>
            <person name="Cardenas M."/>
            <person name="Waligorski J."/>
            <person name="Applebaum E."/>
            <person name="Phelps L."/>
            <person name="Falcone J."/>
            <person name="Kanchi K."/>
            <person name="Thane T."/>
            <person name="Scimone A."/>
            <person name="Thane N."/>
            <person name="Henke J."/>
            <person name="Wang T."/>
            <person name="Ruppert J."/>
            <person name="Shah N."/>
            <person name="Rotter K."/>
            <person name="Hodges J."/>
            <person name="Ingenthron E."/>
            <person name="Cordes M."/>
            <person name="Kohlberg S."/>
            <person name="Sgro J."/>
            <person name="Delgado B."/>
            <person name="Mead K."/>
            <person name="Chinwalla A."/>
            <person name="Leonard S."/>
            <person name="Crouse K."/>
            <person name="Collura K."/>
            <person name="Kudrna D."/>
            <person name="Currie J."/>
            <person name="He R."/>
            <person name="Angelova A."/>
            <person name="Rajasekar S."/>
            <person name="Mueller T."/>
            <person name="Lomeli R."/>
            <person name="Scara G."/>
            <person name="Ko A."/>
            <person name="Delaney K."/>
            <person name="Wissotski M."/>
            <person name="Lopez G."/>
            <person name="Campos D."/>
            <person name="Braidotti M."/>
            <person name="Ashley E."/>
            <person name="Golser W."/>
            <person name="Kim H."/>
            <person name="Lee S."/>
            <person name="Lin J."/>
            <person name="Dujmic Z."/>
            <person name="Kim W."/>
            <person name="Talag J."/>
            <person name="Zuccolo A."/>
            <person name="Fan C."/>
            <person name="Sebastian A."/>
            <person name="Kramer M."/>
            <person name="Spiegel L."/>
            <person name="Nascimento L."/>
            <person name="Zutavern T."/>
            <person name="Miller B."/>
            <person name="Ambroise C."/>
            <person name="Muller S."/>
            <person name="Spooner W."/>
            <person name="Narechania A."/>
            <person name="Ren L."/>
            <person name="Wei S."/>
            <person name="Kumari S."/>
            <person name="Faga B."/>
            <person name="Levy M.J."/>
            <person name="McMahan L."/>
            <person name="Van Buren P."/>
            <person name="Vaughn M.W."/>
            <person name="Ying K."/>
            <person name="Yeh C.-T."/>
            <person name="Emrich S.J."/>
            <person name="Jia Y."/>
            <person name="Kalyanaraman A."/>
            <person name="Hsia A.-P."/>
            <person name="Barbazuk W.B."/>
            <person name="Baucom R.S."/>
            <person name="Brutnell T.P."/>
            <person name="Carpita N.C."/>
            <person name="Chaparro C."/>
            <person name="Chia J.-M."/>
            <person name="Deragon J.-M."/>
            <person name="Estill J.C."/>
            <person name="Fu Y."/>
            <person name="Jeddeloh J.A."/>
            <person name="Han Y."/>
            <person name="Lee H."/>
            <person name="Li P."/>
            <person name="Lisch D.R."/>
            <person name="Liu S."/>
            <person name="Liu Z."/>
            <person name="Nagel D.H."/>
            <person name="McCann M.C."/>
            <person name="SanMiguel P."/>
            <person name="Myers A.M."/>
            <person name="Nettleton D."/>
            <person name="Nguyen J."/>
            <person name="Penning B.W."/>
            <person name="Ponnala L."/>
            <person name="Schneider K.L."/>
            <person name="Schwartz D.C."/>
            <person name="Sharma A."/>
            <person name="Soderlund C."/>
            <person name="Springer N.M."/>
            <person name="Sun Q."/>
            <person name="Wang H."/>
            <person name="Waterman M."/>
            <person name="Westerman R."/>
            <person name="Wolfgruber T.K."/>
            <person name="Yang L."/>
            <person name="Yu Y."/>
            <person name="Zhang L."/>
            <person name="Zhou S."/>
            <person name="Zhu Q."/>
            <person name="Bennetzen J.L."/>
            <person name="Dawe R.K."/>
            <person name="Jiang J."/>
            <person name="Jiang N."/>
            <person name="Presting G.G."/>
            <person name="Wessler S.R."/>
            <person name="Aluru S."/>
            <person name="Martienssen R.A."/>
            <person name="Clifton S.W."/>
            <person name="McCombie W.R."/>
            <person name="Wing R.A."/>
            <person name="Wilson R.K."/>
        </authorList>
    </citation>
    <scope>NUCLEOTIDE SEQUENCE [LARGE SCALE GENOMIC DNA]</scope>
    <source>
        <strain evidence="3">cv. B73</strain>
    </source>
</reference>
<proteinExistence type="predicted"/>
<feature type="region of interest" description="Disordered" evidence="1">
    <location>
        <begin position="1"/>
        <end position="151"/>
    </location>
</feature>
<dbReference type="AlphaFoldDB" id="A0A804NYW0"/>